<protein>
    <recommendedName>
        <fullName evidence="4">Intracellular proteinase inhibitor BsuPI domain-containing protein</fullName>
    </recommendedName>
</protein>
<organism evidence="2 3">
    <name type="scientific">Sporosarcina thermotolerans</name>
    <dbReference type="NCBI Taxonomy" id="633404"/>
    <lineage>
        <taxon>Bacteria</taxon>
        <taxon>Bacillati</taxon>
        <taxon>Bacillota</taxon>
        <taxon>Bacilli</taxon>
        <taxon>Bacillales</taxon>
        <taxon>Caryophanaceae</taxon>
        <taxon>Sporosarcina</taxon>
    </lineage>
</organism>
<reference evidence="2 3" key="1">
    <citation type="submission" date="2023-06" db="EMBL/GenBank/DDBJ databases">
        <title>Sporosarcina sp. nov., isolated from Korean traditional fermented seafood 'Jeotgal'.</title>
        <authorList>
            <person name="Yang A.I."/>
            <person name="Shin N.-R."/>
        </authorList>
    </citation>
    <scope>NUCLEOTIDE SEQUENCE [LARGE SCALE GENOMIC DNA]</scope>
    <source>
        <strain evidence="2 3">KCTC43456</strain>
    </source>
</reference>
<gene>
    <name evidence="2" type="ORF">QTL97_14555</name>
</gene>
<proteinExistence type="predicted"/>
<name>A0AAW9A9N3_9BACL</name>
<feature type="transmembrane region" description="Helical" evidence="1">
    <location>
        <begin position="6"/>
        <end position="24"/>
    </location>
</feature>
<evidence type="ECO:0000313" key="2">
    <source>
        <dbReference type="EMBL" id="MDW0118152.1"/>
    </source>
</evidence>
<keyword evidence="1" id="KW-0812">Transmembrane</keyword>
<keyword evidence="1" id="KW-1133">Transmembrane helix</keyword>
<sequence>MKNKKYFFVFIVAISLIITLYMVFQEKEIKRDSMNKEPNITTVERTVEERRVEVNIDERFEIDRDQLAFETNKEGQLQATYILTNNVQKEEKRIMYAIIEEDISPLMMEINGEKTRYHIFTVPKQGEVKVDFTLSGLPKGKHVVYIYSEKYIDNKTFDELEKVQSQKIFAHSYFSLYVQNNNNNNNLAKFEDSFKPVTKIEESHEGDMISLFLYKDQELSTEVSSIEEKKYYLLINNYLEFELKGHLYLFSDYNAEKLEQILVPANSKAVLPVNLENHKAKESIRFILLGEPTEKPDTPFPVRLMHNSMRIPIK</sequence>
<accession>A0AAW9A9N3</accession>
<dbReference type="Proteomes" id="UP001271648">
    <property type="component" value="Unassembled WGS sequence"/>
</dbReference>
<dbReference type="AlphaFoldDB" id="A0AAW9A9N3"/>
<evidence type="ECO:0000256" key="1">
    <source>
        <dbReference type="SAM" id="Phobius"/>
    </source>
</evidence>
<dbReference type="EMBL" id="JAUBDJ010000010">
    <property type="protein sequence ID" value="MDW0118152.1"/>
    <property type="molecule type" value="Genomic_DNA"/>
</dbReference>
<keyword evidence="3" id="KW-1185">Reference proteome</keyword>
<dbReference type="RefSeq" id="WP_283732352.1">
    <property type="nucleotide sequence ID" value="NZ_CP125968.1"/>
</dbReference>
<evidence type="ECO:0000313" key="3">
    <source>
        <dbReference type="Proteomes" id="UP001271648"/>
    </source>
</evidence>
<comment type="caution">
    <text evidence="2">The sequence shown here is derived from an EMBL/GenBank/DDBJ whole genome shotgun (WGS) entry which is preliminary data.</text>
</comment>
<keyword evidence="1" id="KW-0472">Membrane</keyword>
<evidence type="ECO:0008006" key="4">
    <source>
        <dbReference type="Google" id="ProtNLM"/>
    </source>
</evidence>